<sequence>MESGEPILYSLYVYDPDVVAPICFLLAYAVSTIWHIWQCHTFETYKLTWLFPVCGAVCFLGYSLREFSAWDYLFIPGVSTQTPLIVYVLSQVCIYICPPLLELENYHILGRTMHYVPSFAPLPPGRVLSTFGALMALVETLNALGVALAANPTSSDPALGANLTIAALAIQLVVIAIFVFIAGTFHHRCGKADIFHGSPEVWNLLVVLYASMSLILIRCIYRLVEHTTGNTKTELDDMDALRALTPILRYEAFFYVFEAAVMLLNSILWNLGHPGRFLPFPGDYSIYVSADGLLVTSEEHVEEDQRGLLARTVNVLTFGLLFRRREAQRGYELGGYPNH</sequence>
<comment type="subcellular location">
    <subcellularLocation>
        <location evidence="1">Membrane</location>
        <topology evidence="1">Multi-pass membrane protein</topology>
    </subcellularLocation>
</comment>
<keyword evidence="4 5" id="KW-0472">Membrane</keyword>
<keyword evidence="7" id="KW-1185">Reference proteome</keyword>
<evidence type="ECO:0000256" key="2">
    <source>
        <dbReference type="ARBA" id="ARBA00022692"/>
    </source>
</evidence>
<gene>
    <name evidence="6" type="ORF">QBC46DRAFT_419353</name>
</gene>
<feature type="transmembrane region" description="Helical" evidence="5">
    <location>
        <begin position="18"/>
        <end position="37"/>
    </location>
</feature>
<dbReference type="GO" id="GO:0016020">
    <property type="term" value="C:membrane"/>
    <property type="evidence" value="ECO:0007669"/>
    <property type="project" value="UniProtKB-SubCell"/>
</dbReference>
<proteinExistence type="predicted"/>
<feature type="transmembrane region" description="Helical" evidence="5">
    <location>
        <begin position="252"/>
        <end position="271"/>
    </location>
</feature>
<dbReference type="AlphaFoldDB" id="A0AAN6MZK7"/>
<keyword evidence="2 5" id="KW-0812">Transmembrane</keyword>
<feature type="transmembrane region" description="Helical" evidence="5">
    <location>
        <begin position="201"/>
        <end position="224"/>
    </location>
</feature>
<organism evidence="6 7">
    <name type="scientific">Diplogelasinospora grovesii</name>
    <dbReference type="NCBI Taxonomy" id="303347"/>
    <lineage>
        <taxon>Eukaryota</taxon>
        <taxon>Fungi</taxon>
        <taxon>Dikarya</taxon>
        <taxon>Ascomycota</taxon>
        <taxon>Pezizomycotina</taxon>
        <taxon>Sordariomycetes</taxon>
        <taxon>Sordariomycetidae</taxon>
        <taxon>Sordariales</taxon>
        <taxon>Diplogelasinosporaceae</taxon>
        <taxon>Diplogelasinospora</taxon>
    </lineage>
</organism>
<dbReference type="PANTHER" id="PTHR31465">
    <property type="entry name" value="PROTEIN RTA1-RELATED"/>
    <property type="match status" value="1"/>
</dbReference>
<feature type="transmembrane region" description="Helical" evidence="5">
    <location>
        <begin position="127"/>
        <end position="149"/>
    </location>
</feature>
<dbReference type="EMBL" id="MU853884">
    <property type="protein sequence ID" value="KAK3936430.1"/>
    <property type="molecule type" value="Genomic_DNA"/>
</dbReference>
<feature type="transmembrane region" description="Helical" evidence="5">
    <location>
        <begin position="44"/>
        <end position="64"/>
    </location>
</feature>
<feature type="transmembrane region" description="Helical" evidence="5">
    <location>
        <begin position="161"/>
        <end position="181"/>
    </location>
</feature>
<feature type="transmembrane region" description="Helical" evidence="5">
    <location>
        <begin position="84"/>
        <end position="106"/>
    </location>
</feature>
<name>A0AAN6MZK7_9PEZI</name>
<accession>A0AAN6MZK7</accession>
<dbReference type="PANTHER" id="PTHR31465:SF34">
    <property type="entry name" value="DOMAIN PROTEIN, PUTATIVE (AFU_ORTHOLOGUE AFUA_3G00480)-RELATED"/>
    <property type="match status" value="1"/>
</dbReference>
<evidence type="ECO:0000313" key="7">
    <source>
        <dbReference type="Proteomes" id="UP001303473"/>
    </source>
</evidence>
<comment type="caution">
    <text evidence="6">The sequence shown here is derived from an EMBL/GenBank/DDBJ whole genome shotgun (WGS) entry which is preliminary data.</text>
</comment>
<keyword evidence="3 5" id="KW-1133">Transmembrane helix</keyword>
<evidence type="ECO:0000313" key="6">
    <source>
        <dbReference type="EMBL" id="KAK3936430.1"/>
    </source>
</evidence>
<evidence type="ECO:0000256" key="5">
    <source>
        <dbReference type="SAM" id="Phobius"/>
    </source>
</evidence>
<reference evidence="7" key="1">
    <citation type="journal article" date="2023" name="Mol. Phylogenet. Evol.">
        <title>Genome-scale phylogeny and comparative genomics of the fungal order Sordariales.</title>
        <authorList>
            <person name="Hensen N."/>
            <person name="Bonometti L."/>
            <person name="Westerberg I."/>
            <person name="Brannstrom I.O."/>
            <person name="Guillou S."/>
            <person name="Cros-Aarteil S."/>
            <person name="Calhoun S."/>
            <person name="Haridas S."/>
            <person name="Kuo A."/>
            <person name="Mondo S."/>
            <person name="Pangilinan J."/>
            <person name="Riley R."/>
            <person name="LaButti K."/>
            <person name="Andreopoulos B."/>
            <person name="Lipzen A."/>
            <person name="Chen C."/>
            <person name="Yan M."/>
            <person name="Daum C."/>
            <person name="Ng V."/>
            <person name="Clum A."/>
            <person name="Steindorff A."/>
            <person name="Ohm R.A."/>
            <person name="Martin F."/>
            <person name="Silar P."/>
            <person name="Natvig D.O."/>
            <person name="Lalanne C."/>
            <person name="Gautier V."/>
            <person name="Ament-Velasquez S.L."/>
            <person name="Kruys A."/>
            <person name="Hutchinson M.I."/>
            <person name="Powell A.J."/>
            <person name="Barry K."/>
            <person name="Miller A.N."/>
            <person name="Grigoriev I.V."/>
            <person name="Debuchy R."/>
            <person name="Gladieux P."/>
            <person name="Hiltunen Thoren M."/>
            <person name="Johannesson H."/>
        </authorList>
    </citation>
    <scope>NUCLEOTIDE SEQUENCE [LARGE SCALE GENOMIC DNA]</scope>
    <source>
        <strain evidence="7">CBS 340.73</strain>
    </source>
</reference>
<evidence type="ECO:0000256" key="1">
    <source>
        <dbReference type="ARBA" id="ARBA00004141"/>
    </source>
</evidence>
<protein>
    <submittedName>
        <fullName evidence="6">RTA1 domain protein</fullName>
    </submittedName>
</protein>
<dbReference type="Proteomes" id="UP001303473">
    <property type="component" value="Unassembled WGS sequence"/>
</dbReference>
<evidence type="ECO:0000256" key="4">
    <source>
        <dbReference type="ARBA" id="ARBA00023136"/>
    </source>
</evidence>
<dbReference type="InterPro" id="IPR007568">
    <property type="entry name" value="RTA1"/>
</dbReference>
<dbReference type="Pfam" id="PF04479">
    <property type="entry name" value="RTA1"/>
    <property type="match status" value="1"/>
</dbReference>
<evidence type="ECO:0000256" key="3">
    <source>
        <dbReference type="ARBA" id="ARBA00022989"/>
    </source>
</evidence>